<dbReference type="InterPro" id="IPR032812">
    <property type="entry name" value="SbsA_Ig"/>
</dbReference>
<evidence type="ECO:0000259" key="2">
    <source>
        <dbReference type="Pfam" id="PF13205"/>
    </source>
</evidence>
<dbReference type="EMBL" id="CP054139">
    <property type="protein sequence ID" value="QKJ32259.1"/>
    <property type="molecule type" value="Genomic_DNA"/>
</dbReference>
<dbReference type="GO" id="GO:0030246">
    <property type="term" value="F:carbohydrate binding"/>
    <property type="evidence" value="ECO:0007669"/>
    <property type="project" value="InterPro"/>
</dbReference>
<dbReference type="SUPFAM" id="SSF49452">
    <property type="entry name" value="Starch-binding domain-like"/>
    <property type="match status" value="1"/>
</dbReference>
<dbReference type="Pfam" id="PF13205">
    <property type="entry name" value="Big_5"/>
    <property type="match status" value="1"/>
</dbReference>
<dbReference type="AlphaFoldDB" id="A0A7D4UF18"/>
<keyword evidence="1" id="KW-0732">Signal</keyword>
<dbReference type="RefSeq" id="WP_173416910.1">
    <property type="nucleotide sequence ID" value="NZ_CP054139.1"/>
</dbReference>
<accession>A0A7D4UF18</accession>
<dbReference type="KEGG" id="mmab:HQ865_21680"/>
<protein>
    <submittedName>
        <fullName evidence="3">Ig-like domain-containing protein</fullName>
    </submittedName>
</protein>
<proteinExistence type="predicted"/>
<organism evidence="3 4">
    <name type="scientific">Mucilaginibacter mali</name>
    <dbReference type="NCBI Taxonomy" id="2740462"/>
    <lineage>
        <taxon>Bacteria</taxon>
        <taxon>Pseudomonadati</taxon>
        <taxon>Bacteroidota</taxon>
        <taxon>Sphingobacteriia</taxon>
        <taxon>Sphingobacteriales</taxon>
        <taxon>Sphingobacteriaceae</taxon>
        <taxon>Mucilaginibacter</taxon>
    </lineage>
</organism>
<gene>
    <name evidence="3" type="ORF">HQ865_21680</name>
</gene>
<dbReference type="Gene3D" id="2.60.40.1120">
    <property type="entry name" value="Carboxypeptidase-like, regulatory domain"/>
    <property type="match status" value="1"/>
</dbReference>
<feature type="domain" description="SbsA Ig-like" evidence="2">
    <location>
        <begin position="6"/>
        <end position="105"/>
    </location>
</feature>
<dbReference type="InterPro" id="IPR013784">
    <property type="entry name" value="Carb-bd-like_fold"/>
</dbReference>
<evidence type="ECO:0000256" key="1">
    <source>
        <dbReference type="ARBA" id="ARBA00022729"/>
    </source>
</evidence>
<keyword evidence="4" id="KW-1185">Reference proteome</keyword>
<dbReference type="Proteomes" id="UP000505355">
    <property type="component" value="Chromosome"/>
</dbReference>
<evidence type="ECO:0000313" key="3">
    <source>
        <dbReference type="EMBL" id="QKJ32259.1"/>
    </source>
</evidence>
<name>A0A7D4UF18_9SPHI</name>
<reference evidence="3 4" key="1">
    <citation type="submission" date="2020-05" db="EMBL/GenBank/DDBJ databases">
        <title>Mucilaginibacter mali sp. nov.</title>
        <authorList>
            <person name="Kim H.S."/>
            <person name="Lee K.C."/>
            <person name="Suh M.K."/>
            <person name="Kim J.-S."/>
            <person name="Han K.-I."/>
            <person name="Eom M.K."/>
            <person name="Shin Y.K."/>
            <person name="Lee J.-S."/>
        </authorList>
    </citation>
    <scope>NUCLEOTIDE SEQUENCE [LARGE SCALE GENOMIC DNA]</scope>
    <source>
        <strain evidence="3 4">G2-14</strain>
    </source>
</reference>
<sequence length="514" mass="58395">MGGPRDRTPPKLLLATPANQTRNFKATSIKLDFDEYFKLSNTYQEIVMSPAMEKLPEYKTKGKSLVINFKDTLQKNTTYVINFGKAIVDVNESNVLKNFTYVFSTGPHIDSLSVSGSVTNTQTQEKEKDATVMLFPVKQDSVMYGKKKPTIFATTDSAGNFTLGNLHEGDYRIYALKEQSPNKIYDNENELIAFLKKPIHVTKDTSNVQLALFKQTDKFRADAKFNSDGSLFFTFNMPLNNPDVRINFPADLDKQKIVDFSKTKDTASIYLKNMNFDSISVSFIDNGKVLDTVSRKKSLKETYTRTVIPTYNISADSKLKPGADLVLTMNAPIESLDVSRVTFLEDSVSRTNFTMTIDPANPKKVILKYRWRQLAKYLLTFNEGTFTTIYGDRNKRLPKSFTIDKPENYGIIVLKVSVPDSTKSYVIEVLNEAKRVVITDIVKKTSTLTHNGFLAGKYRVRVTYDTNNNGRWDSGNVKKKLYPESIILMPDVFTLRPNWENEWNVDIPKEVIVP</sequence>
<evidence type="ECO:0000313" key="4">
    <source>
        <dbReference type="Proteomes" id="UP000505355"/>
    </source>
</evidence>